<evidence type="ECO:0000313" key="7">
    <source>
        <dbReference type="EMBL" id="CDJ51411.1"/>
    </source>
</evidence>
<dbReference type="Pfam" id="PF09668">
    <property type="entry name" value="Asp_protease"/>
    <property type="match status" value="1"/>
</dbReference>
<evidence type="ECO:0000256" key="1">
    <source>
        <dbReference type="ARBA" id="ARBA00009136"/>
    </source>
</evidence>
<dbReference type="Gene3D" id="2.40.70.10">
    <property type="entry name" value="Acid Proteases"/>
    <property type="match status" value="1"/>
</dbReference>
<dbReference type="InterPro" id="IPR021109">
    <property type="entry name" value="Peptidase_aspartic_dom_sf"/>
</dbReference>
<dbReference type="SUPFAM" id="SSF54236">
    <property type="entry name" value="Ubiquitin-like"/>
    <property type="match status" value="1"/>
</dbReference>
<keyword evidence="3" id="KW-0064">Aspartyl protease</keyword>
<dbReference type="Pfam" id="PF00240">
    <property type="entry name" value="ubiquitin"/>
    <property type="match status" value="1"/>
</dbReference>
<accession>U6LMQ1</accession>
<dbReference type="InterPro" id="IPR029071">
    <property type="entry name" value="Ubiquitin-like_domsf"/>
</dbReference>
<feature type="region of interest" description="Disordered" evidence="5">
    <location>
        <begin position="133"/>
        <end position="166"/>
    </location>
</feature>
<evidence type="ECO:0000256" key="2">
    <source>
        <dbReference type="ARBA" id="ARBA00022670"/>
    </source>
</evidence>
<dbReference type="EMBL" id="HG712792">
    <property type="protein sequence ID" value="CDJ51411.1"/>
    <property type="molecule type" value="Genomic_DNA"/>
</dbReference>
<dbReference type="InterPro" id="IPR019103">
    <property type="entry name" value="Peptidase_aspartic_DDI1-type"/>
</dbReference>
<dbReference type="CDD" id="cd05479">
    <property type="entry name" value="RP_DDI"/>
    <property type="match status" value="1"/>
</dbReference>
<protein>
    <submittedName>
        <fullName evidence="7">DNA-damage inducible protein, putative</fullName>
    </submittedName>
</protein>
<proteinExistence type="inferred from homology"/>
<dbReference type="InterPro" id="IPR000626">
    <property type="entry name" value="Ubiquitin-like_dom"/>
</dbReference>
<dbReference type="Proteomes" id="UP000030750">
    <property type="component" value="Unassembled WGS sequence"/>
</dbReference>
<dbReference type="PANTHER" id="PTHR12917">
    <property type="entry name" value="ASPARTYL PROTEASE DDI-RELATED"/>
    <property type="match status" value="1"/>
</dbReference>
<evidence type="ECO:0000259" key="6">
    <source>
        <dbReference type="PROSITE" id="PS50053"/>
    </source>
</evidence>
<gene>
    <name evidence="7" type="ORF">EBH_0010020</name>
</gene>
<keyword evidence="8" id="KW-1185">Reference proteome</keyword>
<evidence type="ECO:0000256" key="5">
    <source>
        <dbReference type="SAM" id="MobiDB-lite"/>
    </source>
</evidence>
<dbReference type="PANTHER" id="PTHR12917:SF1">
    <property type="entry name" value="AT13091P"/>
    <property type="match status" value="1"/>
</dbReference>
<dbReference type="InterPro" id="IPR033882">
    <property type="entry name" value="DDI1_N"/>
</dbReference>
<dbReference type="GO" id="GO:0006508">
    <property type="term" value="P:proteolysis"/>
    <property type="evidence" value="ECO:0007669"/>
    <property type="project" value="UniProtKB-KW"/>
</dbReference>
<dbReference type="OrthoDB" id="1047367at2759"/>
<keyword evidence="2" id="KW-0645">Protease</keyword>
<dbReference type="PROSITE" id="PS50053">
    <property type="entry name" value="UBIQUITIN_2"/>
    <property type="match status" value="1"/>
</dbReference>
<dbReference type="Gene3D" id="3.10.20.90">
    <property type="entry name" value="Phosphatidylinositol 3-kinase Catalytic Subunit, Chain A, domain 1"/>
    <property type="match status" value="1"/>
</dbReference>
<reference evidence="7" key="1">
    <citation type="submission" date="2013-10" db="EMBL/GenBank/DDBJ databases">
        <title>Genomic analysis of the causative agents of coccidiosis in chickens.</title>
        <authorList>
            <person name="Reid A.J."/>
            <person name="Blake D."/>
            <person name="Billington K."/>
            <person name="Browne H."/>
            <person name="Dunn M."/>
            <person name="Hung S."/>
            <person name="Kawahara F."/>
            <person name="Miranda-Saavedra D."/>
            <person name="Mourier T."/>
            <person name="Nagra H."/>
            <person name="Otto T.D."/>
            <person name="Rawlings N."/>
            <person name="Sanchez A."/>
            <person name="Sanders M."/>
            <person name="Subramaniam C."/>
            <person name="Tay Y."/>
            <person name="Dear P."/>
            <person name="Doerig C."/>
            <person name="Gruber A."/>
            <person name="Parkinson J."/>
            <person name="Shirley M."/>
            <person name="Wan K.L."/>
            <person name="Berriman M."/>
            <person name="Tomley F."/>
            <person name="Pain A."/>
        </authorList>
    </citation>
    <scope>NUCLEOTIDE SEQUENCE [LARGE SCALE GENOMIC DNA]</scope>
    <source>
        <strain evidence="7">Houghton</strain>
    </source>
</reference>
<evidence type="ECO:0000256" key="4">
    <source>
        <dbReference type="ARBA" id="ARBA00022801"/>
    </source>
</evidence>
<dbReference type="AlphaFoldDB" id="U6LMQ1"/>
<feature type="compositionally biased region" description="Low complexity" evidence="5">
    <location>
        <begin position="133"/>
        <end position="159"/>
    </location>
</feature>
<feature type="domain" description="Ubiquitin-like" evidence="6">
    <location>
        <begin position="12"/>
        <end position="73"/>
    </location>
</feature>
<dbReference type="VEuPathDB" id="ToxoDB:EBH_0010020"/>
<dbReference type="GO" id="GO:0004190">
    <property type="term" value="F:aspartic-type endopeptidase activity"/>
    <property type="evidence" value="ECO:0007669"/>
    <property type="project" value="UniProtKB-KW"/>
</dbReference>
<comment type="similarity">
    <text evidence="1">Belongs to the DDI1 family.</text>
</comment>
<name>U6LMQ1_9EIME</name>
<feature type="region of interest" description="Disordered" evidence="5">
    <location>
        <begin position="83"/>
        <end position="118"/>
    </location>
</feature>
<dbReference type="CDD" id="cd01796">
    <property type="entry name" value="Ubl_Ddi1_like"/>
    <property type="match status" value="1"/>
</dbReference>
<reference evidence="7" key="2">
    <citation type="submission" date="2013-10" db="EMBL/GenBank/DDBJ databases">
        <authorList>
            <person name="Aslett M."/>
        </authorList>
    </citation>
    <scope>NUCLEOTIDE SEQUENCE [LARGE SCALE GENOMIC DNA]</scope>
    <source>
        <strain evidence="7">Houghton</strain>
    </source>
</reference>
<evidence type="ECO:0000313" key="8">
    <source>
        <dbReference type="Proteomes" id="UP000030750"/>
    </source>
</evidence>
<dbReference type="SUPFAM" id="SSF50630">
    <property type="entry name" value="Acid proteases"/>
    <property type="match status" value="1"/>
</dbReference>
<keyword evidence="4" id="KW-0378">Hydrolase</keyword>
<feature type="compositionally biased region" description="Low complexity" evidence="5">
    <location>
        <begin position="83"/>
        <end position="110"/>
    </location>
</feature>
<organism evidence="7 8">
    <name type="scientific">Eimeria brunetti</name>
    <dbReference type="NCBI Taxonomy" id="51314"/>
    <lineage>
        <taxon>Eukaryota</taxon>
        <taxon>Sar</taxon>
        <taxon>Alveolata</taxon>
        <taxon>Apicomplexa</taxon>
        <taxon>Conoidasida</taxon>
        <taxon>Coccidia</taxon>
        <taxon>Eucoccidiorida</taxon>
        <taxon>Eimeriorina</taxon>
        <taxon>Eimeriidae</taxon>
        <taxon>Eimeria</taxon>
    </lineage>
</organism>
<evidence type="ECO:0000256" key="3">
    <source>
        <dbReference type="ARBA" id="ARBA00022750"/>
    </source>
</evidence>
<sequence length="443" mass="47328">MIALVCGSDVSDGQVFALDLTGEAEISALKDIISVELNIPPENQRILLDGQPLPYSARTLAEAGVGEGAMLLVFNAPPPPAVTATSPISPSATNAQLAQQPPAPAAQTPQPQRPRPVLPLDFSSIIVDGGRVVVPPSTSPAATAPDGTASQSASAGGAPAPRPPSNMAEHVKALIRRRAEEAVAAAIVDPAALSIIRVHNPVLGDAIKAATEERQGAPPGGETAEPGPAMKGLMEFLEKEYEAQKRAERERFRRMQAIQRDPLSQEAQQFMLEELQQRRINENYSMAREHLPEGFGSVCMLYIDVAINGVPCKAFVDSGAQQSILSLAFAEKCSLASLIDKRFAGLALGVGKAPIIGRVHLAPLKLGTRFCPCSFIVLEDTKMQMLLGLDMLKRYQMVIDLKKNALIVEGEEIPFLSEAQIDKGLFGTEVEPENDAKKEDAQK</sequence>